<sequence>MFEGSIPQFDSVESSGMSGLRRVEWAALVARLDAARELRRDVVRSARATGTPAAGSFSALSQVEVQDDSSIVNKIAGGVNPTILGHRKTDASKMLASTETVQTPSREQP</sequence>
<dbReference type="AlphaFoldDB" id="A0A848QPQ1"/>
<protein>
    <submittedName>
        <fullName evidence="1">Uncharacterized protein</fullName>
    </submittedName>
</protein>
<dbReference type="RefSeq" id="WP_170013279.1">
    <property type="nucleotide sequence ID" value="NZ_JABCRE010000003.1"/>
</dbReference>
<dbReference type="Proteomes" id="UP000561181">
    <property type="component" value="Unassembled WGS sequence"/>
</dbReference>
<gene>
    <name evidence="1" type="ORF">HKD42_10940</name>
</gene>
<evidence type="ECO:0000313" key="1">
    <source>
        <dbReference type="EMBL" id="NMW32577.1"/>
    </source>
</evidence>
<dbReference type="EMBL" id="JABCRE010000003">
    <property type="protein sequence ID" value="NMW32577.1"/>
    <property type="molecule type" value="Genomic_DNA"/>
</dbReference>
<evidence type="ECO:0000313" key="2">
    <source>
        <dbReference type="Proteomes" id="UP000561181"/>
    </source>
</evidence>
<organism evidence="1 2">
    <name type="scientific">Pontixanthobacter rizhaonensis</name>
    <dbReference type="NCBI Taxonomy" id="2730337"/>
    <lineage>
        <taxon>Bacteria</taxon>
        <taxon>Pseudomonadati</taxon>
        <taxon>Pseudomonadota</taxon>
        <taxon>Alphaproteobacteria</taxon>
        <taxon>Sphingomonadales</taxon>
        <taxon>Erythrobacteraceae</taxon>
        <taxon>Pontixanthobacter</taxon>
    </lineage>
</organism>
<accession>A0A848QPQ1</accession>
<reference evidence="1 2" key="1">
    <citation type="submission" date="2020-04" db="EMBL/GenBank/DDBJ databases">
        <authorList>
            <person name="Liu A."/>
        </authorList>
    </citation>
    <scope>NUCLEOTIDE SEQUENCE [LARGE SCALE GENOMIC DNA]</scope>
    <source>
        <strain evidence="1 2">RZ02</strain>
    </source>
</reference>
<name>A0A848QPQ1_9SPHN</name>
<comment type="caution">
    <text evidence="1">The sequence shown here is derived from an EMBL/GenBank/DDBJ whole genome shotgun (WGS) entry which is preliminary data.</text>
</comment>
<proteinExistence type="predicted"/>
<keyword evidence="2" id="KW-1185">Reference proteome</keyword>